<dbReference type="CDD" id="cd16449">
    <property type="entry name" value="RING-HC"/>
    <property type="match status" value="1"/>
</dbReference>
<dbReference type="OrthoDB" id="10028027at2759"/>
<sequence length="483" mass="55748">MTIRTPSSMDNYISPPSSPSYAYLTEPIDKNLECAICLQRLRDPRALPCQHVYCLDCLQSYGRKNLDFRTQTIKCPICAQPTIYSSADKYPASYIHRNLLELKPKDYHILAKCTKCFQKTQLQLCNCCDYLLCICCYNEHRQLIYDNIEHVIQTCHYRLKCIEQTKDQLKITKQSSLRTIKQVETAYENLERKIADYKKYVLQRLYKYSDNLFNIFWSKLDIPAMDSIEKILKQADNLLKTKNDQQKFDDVLAIYYSLISTAEQLEQANTLINTFDLQKLLKSDIQLSGQGLPQTKIYIKKFDNNGNDDEQDEEEITLLPPAFCVGSSLSTTVSLPSKSSTATTTTIDINKQRRKKHESQRHIVSQISEADEYLSNSNQEQLPMLKKMKVECEQVLTQNMFDLLSTTESTTTTNTLPSPTFSSNGSVEFLETIWNNDEQELDENDEKIDGDDDDIVYLETTMKQPSNNITTDQLDLFFEPVSD</sequence>
<organism evidence="7 9">
    <name type="scientific">Didymodactylos carnosus</name>
    <dbReference type="NCBI Taxonomy" id="1234261"/>
    <lineage>
        <taxon>Eukaryota</taxon>
        <taxon>Metazoa</taxon>
        <taxon>Spiralia</taxon>
        <taxon>Gnathifera</taxon>
        <taxon>Rotifera</taxon>
        <taxon>Eurotatoria</taxon>
        <taxon>Bdelloidea</taxon>
        <taxon>Philodinida</taxon>
        <taxon>Philodinidae</taxon>
        <taxon>Didymodactylos</taxon>
    </lineage>
</organism>
<keyword evidence="1" id="KW-0479">Metal-binding</keyword>
<dbReference type="PROSITE" id="PS00518">
    <property type="entry name" value="ZF_RING_1"/>
    <property type="match status" value="1"/>
</dbReference>
<evidence type="ECO:0000313" key="9">
    <source>
        <dbReference type="Proteomes" id="UP000663829"/>
    </source>
</evidence>
<proteinExistence type="predicted"/>
<dbReference type="GO" id="GO:0008270">
    <property type="term" value="F:zinc ion binding"/>
    <property type="evidence" value="ECO:0007669"/>
    <property type="project" value="UniProtKB-KW"/>
</dbReference>
<dbReference type="Pfam" id="PF13445">
    <property type="entry name" value="zf-RING_UBOX"/>
    <property type="match status" value="1"/>
</dbReference>
<evidence type="ECO:0000256" key="2">
    <source>
        <dbReference type="ARBA" id="ARBA00022771"/>
    </source>
</evidence>
<keyword evidence="3" id="KW-0862">Zinc</keyword>
<evidence type="ECO:0000313" key="7">
    <source>
        <dbReference type="EMBL" id="CAF0749334.1"/>
    </source>
</evidence>
<evidence type="ECO:0000256" key="1">
    <source>
        <dbReference type="ARBA" id="ARBA00022723"/>
    </source>
</evidence>
<feature type="coiled-coil region" evidence="5">
    <location>
        <begin position="173"/>
        <end position="200"/>
    </location>
</feature>
<name>A0A813P7I0_9BILA</name>
<evidence type="ECO:0000256" key="4">
    <source>
        <dbReference type="PROSITE-ProRule" id="PRU00175"/>
    </source>
</evidence>
<dbReference type="InterPro" id="IPR027370">
    <property type="entry name" value="Znf-RING_euk"/>
</dbReference>
<protein>
    <recommendedName>
        <fullName evidence="6">RING-type domain-containing protein</fullName>
    </recommendedName>
</protein>
<dbReference type="EMBL" id="CAJOBC010000060">
    <property type="protein sequence ID" value="CAF3528633.1"/>
    <property type="molecule type" value="Genomic_DNA"/>
</dbReference>
<feature type="domain" description="RING-type" evidence="6">
    <location>
        <begin position="34"/>
        <end position="78"/>
    </location>
</feature>
<dbReference type="InterPro" id="IPR001841">
    <property type="entry name" value="Znf_RING"/>
</dbReference>
<dbReference type="AlphaFoldDB" id="A0A813P7I0"/>
<evidence type="ECO:0000313" key="8">
    <source>
        <dbReference type="EMBL" id="CAF3528633.1"/>
    </source>
</evidence>
<dbReference type="Proteomes" id="UP000663829">
    <property type="component" value="Unassembled WGS sequence"/>
</dbReference>
<accession>A0A813P7I0</accession>
<keyword evidence="9" id="KW-1185">Reference proteome</keyword>
<evidence type="ECO:0000259" key="6">
    <source>
        <dbReference type="PROSITE" id="PS50089"/>
    </source>
</evidence>
<dbReference type="InterPro" id="IPR013083">
    <property type="entry name" value="Znf_RING/FYVE/PHD"/>
</dbReference>
<dbReference type="InterPro" id="IPR017907">
    <property type="entry name" value="Znf_RING_CS"/>
</dbReference>
<keyword evidence="5" id="KW-0175">Coiled coil</keyword>
<reference evidence="7" key="1">
    <citation type="submission" date="2021-02" db="EMBL/GenBank/DDBJ databases">
        <authorList>
            <person name="Nowell W R."/>
        </authorList>
    </citation>
    <scope>NUCLEOTIDE SEQUENCE</scope>
</reference>
<dbReference type="PROSITE" id="PS50089">
    <property type="entry name" value="ZF_RING_2"/>
    <property type="match status" value="1"/>
</dbReference>
<keyword evidence="2 4" id="KW-0863">Zinc-finger</keyword>
<gene>
    <name evidence="7" type="ORF">GPM918_LOCUS734</name>
    <name evidence="8" type="ORF">SRO942_LOCUS735</name>
</gene>
<dbReference type="Gene3D" id="3.30.40.10">
    <property type="entry name" value="Zinc/RING finger domain, C3HC4 (zinc finger)"/>
    <property type="match status" value="1"/>
</dbReference>
<evidence type="ECO:0000256" key="5">
    <source>
        <dbReference type="SAM" id="Coils"/>
    </source>
</evidence>
<comment type="caution">
    <text evidence="7">The sequence shown here is derived from an EMBL/GenBank/DDBJ whole genome shotgun (WGS) entry which is preliminary data.</text>
</comment>
<dbReference type="EMBL" id="CAJNOQ010000060">
    <property type="protein sequence ID" value="CAF0749334.1"/>
    <property type="molecule type" value="Genomic_DNA"/>
</dbReference>
<dbReference type="SMART" id="SM00184">
    <property type="entry name" value="RING"/>
    <property type="match status" value="1"/>
</dbReference>
<dbReference type="Proteomes" id="UP000681722">
    <property type="component" value="Unassembled WGS sequence"/>
</dbReference>
<dbReference type="SUPFAM" id="SSF57850">
    <property type="entry name" value="RING/U-box"/>
    <property type="match status" value="1"/>
</dbReference>
<evidence type="ECO:0000256" key="3">
    <source>
        <dbReference type="ARBA" id="ARBA00022833"/>
    </source>
</evidence>